<evidence type="ECO:0000313" key="27">
    <source>
        <dbReference type="EMBL" id="ECY6545623.1"/>
    </source>
</evidence>
<evidence type="ECO:0000313" key="20">
    <source>
        <dbReference type="EMBL" id="EAH4240944.1"/>
    </source>
</evidence>
<keyword evidence="34" id="KW-0969">Cilium</keyword>
<evidence type="ECO:0000313" key="71">
    <source>
        <dbReference type="Proteomes" id="UP000549379"/>
    </source>
</evidence>
<evidence type="ECO:0000313" key="69">
    <source>
        <dbReference type="Proteomes" id="UP000540117"/>
    </source>
</evidence>
<evidence type="ECO:0000313" key="75">
    <source>
        <dbReference type="Proteomes" id="UP000852906"/>
    </source>
</evidence>
<evidence type="ECO:0000313" key="73">
    <source>
        <dbReference type="Proteomes" id="UP000841146"/>
    </source>
</evidence>
<evidence type="ECO:0000313" key="23">
    <source>
        <dbReference type="EMBL" id="ECB9474815.1"/>
    </source>
</evidence>
<dbReference type="Proteomes" id="UP000272537">
    <property type="component" value="Unassembled WGS sequence"/>
</dbReference>
<evidence type="ECO:0000313" key="22">
    <source>
        <dbReference type="EMBL" id="EAK9317484.1"/>
    </source>
</evidence>
<dbReference type="Proteomes" id="UP000481141">
    <property type="component" value="Unassembled WGS sequence"/>
</dbReference>
<dbReference type="Proteomes" id="UP000478704">
    <property type="component" value="Unassembled WGS sequence"/>
</dbReference>
<evidence type="ECO:0000313" key="64">
    <source>
        <dbReference type="Proteomes" id="UP000489121"/>
    </source>
</evidence>
<dbReference type="EMBL" id="MJTJ01000023">
    <property type="protein sequence ID" value="OET47934.1"/>
    <property type="molecule type" value="Genomic_DNA"/>
</dbReference>
<evidence type="ECO:0000313" key="53">
    <source>
        <dbReference type="Proteomes" id="UP000389283"/>
    </source>
</evidence>
<evidence type="ECO:0000313" key="25">
    <source>
        <dbReference type="EMBL" id="ECC1557607.1"/>
    </source>
</evidence>
<dbReference type="EMBL" id="AABBYJ010000001">
    <property type="protein sequence ID" value="EAG4329638.1"/>
    <property type="molecule type" value="Genomic_DNA"/>
</dbReference>
<organism evidence="34">
    <name type="scientific">Listeria monocytogenes</name>
    <dbReference type="NCBI Taxonomy" id="1639"/>
    <lineage>
        <taxon>Bacteria</taxon>
        <taxon>Bacillati</taxon>
        <taxon>Bacillota</taxon>
        <taxon>Bacilli</taxon>
        <taxon>Bacillales</taxon>
        <taxon>Listeriaceae</taxon>
        <taxon>Listeria</taxon>
    </lineage>
</organism>
<dbReference type="Proteomes" id="UP000410967">
    <property type="component" value="Unassembled WGS sequence"/>
</dbReference>
<evidence type="ECO:0000313" key="24">
    <source>
        <dbReference type="EMBL" id="ECB9513888.1"/>
    </source>
</evidence>
<dbReference type="Proteomes" id="UP000840039">
    <property type="component" value="Unassembled WGS sequence"/>
</dbReference>
<dbReference type="EMBL" id="DAAIJL010000003">
    <property type="protein sequence ID" value="HAB8556682.1"/>
    <property type="molecule type" value="Genomic_DNA"/>
</dbReference>
<dbReference type="Proteomes" id="UP000455569">
    <property type="component" value="Unassembled WGS sequence"/>
</dbReference>
<dbReference type="EMBL" id="AAIAJJ010000005">
    <property type="protein sequence ID" value="ECC1557607.1"/>
    <property type="molecule type" value="Genomic_DNA"/>
</dbReference>
<dbReference type="EMBL" id="AABDGJ010000003">
    <property type="protein sequence ID" value="EAG6990318.1"/>
    <property type="molecule type" value="Genomic_DNA"/>
</dbReference>
<evidence type="ECO:0000313" key="54">
    <source>
        <dbReference type="Proteomes" id="UP000398321"/>
    </source>
</evidence>
<dbReference type="EMBL" id="QXLS01000001">
    <property type="protein sequence ID" value="RKA10987.1"/>
    <property type="molecule type" value="Genomic_DNA"/>
</dbReference>
<dbReference type="Proteomes" id="UP000489121">
    <property type="component" value="Unassembled WGS sequence"/>
</dbReference>
<evidence type="ECO:0000313" key="65">
    <source>
        <dbReference type="Proteomes" id="UP000522199"/>
    </source>
</evidence>
<evidence type="ECO:0000313" key="31">
    <source>
        <dbReference type="EMBL" id="EDO0985623.1"/>
    </source>
</evidence>
<evidence type="ECO:0000313" key="72">
    <source>
        <dbReference type="Proteomes" id="UP000566721"/>
    </source>
</evidence>
<dbReference type="Proteomes" id="UP000339309">
    <property type="component" value="Unassembled WGS sequence"/>
</dbReference>
<evidence type="ECO:0000313" key="52">
    <source>
        <dbReference type="Proteomes" id="UP000376505"/>
    </source>
</evidence>
<dbReference type="Proteomes" id="UP000467536">
    <property type="component" value="Unassembled WGS sequence"/>
</dbReference>
<dbReference type="EMBL" id="DAAEEB010000005">
    <property type="protein sequence ID" value="HAA8053348.1"/>
    <property type="molecule type" value="Genomic_DNA"/>
</dbReference>
<evidence type="ECO:0000313" key="5">
    <source>
        <dbReference type="EMBL" id="EAC9039913.1"/>
    </source>
</evidence>
<dbReference type="EMBL" id="AABATR010000001">
    <property type="protein sequence ID" value="EAG1892225.1"/>
    <property type="molecule type" value="Genomic_DNA"/>
</dbReference>
<evidence type="ECO:0000313" key="26">
    <source>
        <dbReference type="EMBL" id="ECX6923601.1"/>
    </source>
</evidence>
<evidence type="ECO:0000313" key="67">
    <source>
        <dbReference type="Proteomes" id="UP000527632"/>
    </source>
</evidence>
<evidence type="ECO:0000313" key="60">
    <source>
        <dbReference type="Proteomes" id="UP000467536"/>
    </source>
</evidence>
<dbReference type="EMBL" id="AABEKY010000005">
    <property type="protein sequence ID" value="EAG9387963.1"/>
    <property type="molecule type" value="Genomic_DNA"/>
</dbReference>
<dbReference type="EMBL" id="MJTJ01000019">
    <property type="protein sequence ID" value="OET48737.1"/>
    <property type="molecule type" value="Genomic_DNA"/>
</dbReference>
<dbReference type="GO" id="GO:0005198">
    <property type="term" value="F:structural molecule activity"/>
    <property type="evidence" value="ECO:0007669"/>
    <property type="project" value="InterPro"/>
</dbReference>
<dbReference type="Proteomes" id="UP000331186">
    <property type="component" value="Unassembled WGS sequence"/>
</dbReference>
<evidence type="ECO:0000313" key="16">
    <source>
        <dbReference type="EMBL" id="EAG4461252.1"/>
    </source>
</evidence>
<dbReference type="Proteomes" id="UP000336166">
    <property type="component" value="Unassembled WGS sequence"/>
</dbReference>
<dbReference type="Proteomes" id="UP000549379">
    <property type="component" value="Unassembled WGS sequence"/>
</dbReference>
<evidence type="ECO:0000313" key="46">
    <source>
        <dbReference type="Proteomes" id="UP000344343"/>
    </source>
</evidence>
<dbReference type="EMBL" id="AABBAW010000001">
    <property type="protein sequence ID" value="EAG2514088.1"/>
    <property type="molecule type" value="Genomic_DNA"/>
</dbReference>
<dbReference type="PANTHER" id="PTHR42792:SF1">
    <property type="entry name" value="FLAGELLAR HOOK-ASSOCIATED PROTEIN 3"/>
    <property type="match status" value="1"/>
</dbReference>
<dbReference type="Proteomes" id="UP000842809">
    <property type="component" value="Unassembled WGS sequence"/>
</dbReference>
<dbReference type="AlphaFoldDB" id="A0A0B8RG18"/>
<dbReference type="EMBL" id="AAAKQF010000003">
    <property type="protein sequence ID" value="EAC9039913.1"/>
    <property type="molecule type" value="Genomic_DNA"/>
</dbReference>
<dbReference type="Proteomes" id="UP000427828">
    <property type="component" value="Unassembled WGS sequence"/>
</dbReference>
<evidence type="ECO:0000313" key="35">
    <source>
        <dbReference type="EMBL" id="HAB8556682.1"/>
    </source>
</evidence>
<dbReference type="EMBL" id="AAHZFN010000021">
    <property type="protein sequence ID" value="ECB9474815.1"/>
    <property type="molecule type" value="Genomic_DNA"/>
</dbReference>
<evidence type="ECO:0000313" key="50">
    <source>
        <dbReference type="Proteomes" id="UP000364988"/>
    </source>
</evidence>
<evidence type="ECO:0000313" key="45">
    <source>
        <dbReference type="Proteomes" id="UP000339309"/>
    </source>
</evidence>
<dbReference type="Proteomes" id="UP000566721">
    <property type="component" value="Unassembled WGS sequence"/>
</dbReference>
<dbReference type="KEGG" id="lmok:CQ02_03800"/>
<dbReference type="EMBL" id="AAHZFY010000018">
    <property type="protein sequence ID" value="ECB9513888.1"/>
    <property type="molecule type" value="Genomic_DNA"/>
</dbReference>
<evidence type="ECO:0000313" key="29">
    <source>
        <dbReference type="EMBL" id="EDN7713777.1"/>
    </source>
</evidence>
<dbReference type="Proteomes" id="UP000354255">
    <property type="component" value="Unassembled WGS sequence"/>
</dbReference>
<keyword evidence="34" id="KW-0966">Cell projection</keyword>
<sequence length="291" mass="31685">MRISTNQQANSIINQLNNVSGNLAKYQLQVSSGKKYESMSENPGATAQILSYNHVLSQLNREKTDVTEAKSLLNTAETSLSSMSTSMNRVNALVLQAINGTSDKDNMSQSAEEIKGLLDVLISVANSEDDGRYVFSGSSTSVKPFTTDKTTGEIIYNGTTENKKFRVTDTLEVEVFHDGSAMTDVFNNIQKIVDAMKTGDKDALSALQETNSKNIEIITNSMTNIGGQKNGVAAYDNVLSSKIVDFSERKSNVEEVNMPEAVSNLNKTSIAYQAALQSSVMVQKLSILNYM</sequence>
<evidence type="ECO:0000313" key="12">
    <source>
        <dbReference type="EMBL" id="EAG2244352.1"/>
    </source>
</evidence>
<dbReference type="Proteomes" id="UP000528151">
    <property type="component" value="Unassembled WGS sequence"/>
</dbReference>
<keyword evidence="34" id="KW-0282">Flagellum</keyword>
<evidence type="ECO:0000313" key="33">
    <source>
        <dbReference type="EMBL" id="HAA8053348.1"/>
    </source>
</evidence>
<evidence type="ECO:0000313" key="4">
    <source>
        <dbReference type="EMBL" id="EAC6548914.1"/>
    </source>
</evidence>
<dbReference type="RefSeq" id="WP_003730266.1">
    <property type="nucleotide sequence ID" value="NC_021824.1"/>
</dbReference>
<dbReference type="EMBL" id="AABAYG010000001">
    <property type="protein sequence ID" value="EAG2244352.1"/>
    <property type="molecule type" value="Genomic_DNA"/>
</dbReference>
<evidence type="ECO:0000313" key="68">
    <source>
        <dbReference type="Proteomes" id="UP000528151"/>
    </source>
</evidence>
<dbReference type="Proteomes" id="UP000344343">
    <property type="component" value="Unassembled WGS sequence"/>
</dbReference>
<evidence type="ECO:0000259" key="1">
    <source>
        <dbReference type="Pfam" id="PF00669"/>
    </source>
</evidence>
<reference evidence="44 47" key="4">
    <citation type="submission" date="2018-06" db="EMBL/GenBank/DDBJ databases">
        <authorList>
            <consortium name="GenomeTrakr: Next Generation Sequencing Network for Food Pathogen Tracability"/>
        </authorList>
    </citation>
    <scope>NUCLEOTIDE SEQUENCE [LARGE SCALE GENOMIC DNA]</scope>
    <source>
        <strain evidence="14 71">10B02965A-1</strain>
        <strain evidence="16 68">CFSAN063727</strain>
        <strain evidence="29 58">CFSAN102901</strain>
        <strain evidence="3 51">FDA00007096</strain>
        <strain evidence="12">FDA00011243</strain>
        <strain evidence="4 42">FDA00013332</strain>
        <strain evidence="8 46">FDA00013853</strain>
        <strain evidence="23 56">FDA00014336</strain>
        <strain evidence="25 53">FDA00014370</strain>
        <strain evidence="24 54">FDA00014392</strain>
        <strain evidence="32">FDA00015054</strain>
        <strain evidence="15 69">FDA1005580-S054-001</strain>
        <strain evidence="62">FDA1090798-S029-001</strain>
        <strain evidence="63">FDA956581-098-004</strain>
        <strain evidence="13 66">FDA960927-006-004</strain>
        <strain evidence="17 72">FLAG-38921</strain>
        <strain evidence="26 57">FLAG-51482A</strain>
        <strain evidence="11 44">FLAG-54356</strain>
        <strain evidence="7 52">FSIS31901579</strain>
        <strain evidence="20 67">LS1344</strain>
        <strain evidence="30 59">OSF101448</strain>
        <strain evidence="6 47">VA-WGS-00405</strain>
    </source>
</reference>
<evidence type="ECO:0000313" key="30">
    <source>
        <dbReference type="EMBL" id="EDN9835522.1"/>
    </source>
</evidence>
<dbReference type="EMBL" id="AABAWE010000001">
    <property type="protein sequence ID" value="EAG2086003.1"/>
    <property type="molecule type" value="Genomic_DNA"/>
</dbReference>
<dbReference type="Proteomes" id="UP000350032">
    <property type="component" value="Unassembled WGS sequence"/>
</dbReference>
<reference evidence="73 74" key="3">
    <citation type="journal article" date="2018" name="Genome Biol.">
        <title>SKESA: strategic k-mer extension for scrupulous assemblies.</title>
        <authorList>
            <person name="Souvorov A."/>
            <person name="Agarwala R."/>
            <person name="Lipman D.J."/>
        </authorList>
    </citation>
    <scope>NUCLEOTIDE SEQUENCE [LARGE SCALE GENOMIC DNA]</scope>
    <source>
        <strain evidence="33">09CEB371LM</strain>
        <strain evidence="35 74">CFIAFB20100120</strain>
        <strain evidence="37">CFIAFB20170037</strain>
        <strain evidence="36 73">CFIAFB20170045</strain>
        <strain evidence="34">HPB3501</strain>
    </source>
</reference>
<dbReference type="Proteomes" id="UP000844471">
    <property type="component" value="Unassembled WGS sequence"/>
</dbReference>
<evidence type="ECO:0000313" key="11">
    <source>
        <dbReference type="EMBL" id="EAG2086003.1"/>
    </source>
</evidence>
<dbReference type="NCBIfam" id="NF005980">
    <property type="entry name" value="PRK08073.1"/>
    <property type="match status" value="1"/>
</dbReference>
<evidence type="ECO:0000313" key="37">
    <source>
        <dbReference type="EMBL" id="HAC0274120.1"/>
    </source>
</evidence>
<evidence type="ECO:0000313" key="43">
    <source>
        <dbReference type="Proteomes" id="UP000336166"/>
    </source>
</evidence>
<dbReference type="SUPFAM" id="SSF64518">
    <property type="entry name" value="Phase 1 flagellin"/>
    <property type="match status" value="1"/>
</dbReference>
<dbReference type="EMBL" id="AANCRK010000001">
    <property type="protein sequence ID" value="EDN7713777.1"/>
    <property type="molecule type" value="Genomic_DNA"/>
</dbReference>
<evidence type="ECO:0000313" key="6">
    <source>
        <dbReference type="EMBL" id="EAD3791679.1"/>
    </source>
</evidence>
<evidence type="ECO:0000313" key="42">
    <source>
        <dbReference type="Proteomes" id="UP000331186"/>
    </source>
</evidence>
<dbReference type="Proteomes" id="UP000841146">
    <property type="component" value="Unassembled WGS sequence"/>
</dbReference>
<reference evidence="28 64" key="7">
    <citation type="submission" date="2019-09" db="EMBL/GenBank/DDBJ databases">
        <authorList>
            <consortium name="PulseNet: The National Subtyping Network for Foodborne Disease Surveillance"/>
            <person name="Tarr C.L."/>
            <person name="Trees E."/>
            <person name="Katz L.S."/>
            <person name="Carleton-Romer H.A."/>
            <person name="Stroika S."/>
            <person name="Kucerova Z."/>
            <person name="Roache K.F."/>
            <person name="Sabol A.L."/>
            <person name="Besser J."/>
            <person name="Gerner-Smidt P."/>
        </authorList>
    </citation>
    <scope>NUCLEOTIDE SEQUENCE [LARGE SCALE GENOMIC DNA]</scope>
    <source>
        <strain evidence="2 45">2015L-6227</strain>
        <strain evidence="9 43">PNUSAL000134</strain>
        <strain evidence="5 49">PNUSAL000910</strain>
        <strain evidence="10 61">PNUSAL002298</strain>
        <strain evidence="21 48">PNUSAL004402</strain>
        <strain evidence="28 64">PNUSAL005692</strain>
    </source>
</reference>
<dbReference type="EMBL" id="AABBZO010000002">
    <property type="protein sequence ID" value="EAG4461252.1"/>
    <property type="molecule type" value="Genomic_DNA"/>
</dbReference>
<evidence type="ECO:0000313" key="55">
    <source>
        <dbReference type="Proteomes" id="UP000410967"/>
    </source>
</evidence>
<evidence type="ECO:0000313" key="62">
    <source>
        <dbReference type="Proteomes" id="UP000478704"/>
    </source>
</evidence>
<dbReference type="EMBL" id="AANEHK010000004">
    <property type="protein sequence ID" value="EDO0985623.1"/>
    <property type="molecule type" value="Genomic_DNA"/>
</dbReference>
<evidence type="ECO:0000313" key="48">
    <source>
        <dbReference type="Proteomes" id="UP000350032"/>
    </source>
</evidence>
<evidence type="ECO:0000313" key="59">
    <source>
        <dbReference type="Proteomes" id="UP000467347"/>
    </source>
</evidence>
<reference evidence="34" key="8">
    <citation type="submission" date="2019-11" db="EMBL/GenBank/DDBJ databases">
        <authorList>
            <consortium name="NCBI Pathogen Detection Project"/>
        </authorList>
    </citation>
    <scope>NUCLEOTIDE SEQUENCE</scope>
    <source>
        <strain evidence="33">09CEB371LM</strain>
        <strain evidence="35">CFIAFB20100120</strain>
        <strain evidence="37">CFIAFB20170037</strain>
        <strain evidence="36">CFIAFB20170045</strain>
        <strain evidence="34">HPB3501</strain>
    </source>
</reference>
<reference evidence="27 50" key="6">
    <citation type="submission" date="2019-09" db="EMBL/GenBank/DDBJ databases">
        <authorList>
            <consortium name="GenomeTrakr network: Whole genome sequencing for foodborne pathogen traceback"/>
        </authorList>
    </citation>
    <scope>NUCLEOTIDE SEQUENCE [LARGE SCALE GENOMIC DNA]</scope>
    <source>
        <strain evidence="18 70">CFSAN004300</strain>
        <strain evidence="19 65">CFSAN072474</strain>
        <strain evidence="27 50">FLAG-55987</strain>
        <strain evidence="22 55">PHLUSALM00088</strain>
    </source>
</reference>
<evidence type="ECO:0000313" key="15">
    <source>
        <dbReference type="EMBL" id="EAG4329638.1"/>
    </source>
</evidence>
<evidence type="ECO:0000313" key="49">
    <source>
        <dbReference type="Proteomes" id="UP000354255"/>
    </source>
</evidence>
<feature type="domain" description="Flagellin N-terminal" evidence="1">
    <location>
        <begin position="3"/>
        <end position="140"/>
    </location>
</feature>
<evidence type="ECO:0000313" key="17">
    <source>
        <dbReference type="EMBL" id="EAG6168005.1"/>
    </source>
</evidence>
<evidence type="ECO:0000313" key="18">
    <source>
        <dbReference type="EMBL" id="EAG6990318.1"/>
    </source>
</evidence>
<dbReference type="InterPro" id="IPR001029">
    <property type="entry name" value="Flagellin_N"/>
</dbReference>
<dbReference type="EMBL" id="AAANYN010000024">
    <property type="protein sequence ID" value="EAD5775221.1"/>
    <property type="molecule type" value="Genomic_DNA"/>
</dbReference>
<evidence type="ECO:0000313" key="8">
    <source>
        <dbReference type="EMBL" id="EAD5785462.1"/>
    </source>
</evidence>
<evidence type="ECO:0000313" key="2">
    <source>
        <dbReference type="EMBL" id="EAC4551268.1"/>
    </source>
</evidence>
<dbReference type="NCBIfam" id="TIGR02550">
    <property type="entry name" value="flagell_flgL"/>
    <property type="match status" value="1"/>
</dbReference>
<dbReference type="Proteomes" id="UP000548278">
    <property type="component" value="Unassembled WGS sequence"/>
</dbReference>
<evidence type="ECO:0000313" key="13">
    <source>
        <dbReference type="EMBL" id="EAG2514088.1"/>
    </source>
</evidence>
<dbReference type="EMBL" id="AABGUK010000001">
    <property type="protein sequence ID" value="EAH4240944.1"/>
    <property type="molecule type" value="Genomic_DNA"/>
</dbReference>
<evidence type="ECO:0000313" key="61">
    <source>
        <dbReference type="Proteomes" id="UP000478682"/>
    </source>
</evidence>
<evidence type="ECO:0000313" key="34">
    <source>
        <dbReference type="EMBL" id="HAA9722193.1"/>
    </source>
</evidence>
<accession>A0A0B8RG18</accession>
<dbReference type="OMA" id="MRVTQGM"/>
<evidence type="ECO:0000313" key="10">
    <source>
        <dbReference type="EMBL" id="EAG1892225.1"/>
    </source>
</evidence>
<dbReference type="GO" id="GO:0009424">
    <property type="term" value="C:bacterial-type flagellum hook"/>
    <property type="evidence" value="ECO:0007669"/>
    <property type="project" value="InterPro"/>
</dbReference>
<comment type="caution">
    <text evidence="34">The sequence shown here is derived from an EMBL/GenBank/DDBJ whole genome shotgun (WGS) entry which is preliminary data.</text>
</comment>
<evidence type="ECO:0000313" key="47">
    <source>
        <dbReference type="Proteomes" id="UP000345329"/>
    </source>
</evidence>
<evidence type="ECO:0000313" key="21">
    <source>
        <dbReference type="EMBL" id="EAK8896427.1"/>
    </source>
</evidence>
<dbReference type="EMBL" id="DAAEZQ010000004">
    <property type="protein sequence ID" value="HAA9722193.1"/>
    <property type="molecule type" value="Genomic_DNA"/>
</dbReference>
<dbReference type="InterPro" id="IPR001492">
    <property type="entry name" value="Flagellin"/>
</dbReference>
<dbReference type="EMBL" id="AACJYH010000001">
    <property type="protein sequence ID" value="EAK8896427.1"/>
    <property type="molecule type" value="Genomic_DNA"/>
</dbReference>
<dbReference type="PANTHER" id="PTHR42792">
    <property type="entry name" value="FLAGELLIN"/>
    <property type="match status" value="1"/>
</dbReference>
<dbReference type="Proteomes" id="UP000540117">
    <property type="component" value="Unassembled WGS sequence"/>
</dbReference>
<reference evidence="40 41" key="2">
    <citation type="journal article" date="2018" name="BMC Genomics">
        <title>Genes significantly associated with lineage II food isolates of Listeria monocytogenes.</title>
        <authorList>
            <person name="Pirone-Davies C."/>
            <person name="Chen Y."/>
            <person name="Pightling A."/>
            <person name="Ryan G."/>
            <person name="Wang Y."/>
            <person name="Yao K."/>
            <person name="Hoffmann M."/>
            <person name="Allard M.W."/>
        </authorList>
    </citation>
    <scope>NUCLEOTIDE SEQUENCE [LARGE SCALE GENOMIC DNA]</scope>
    <source>
        <strain evidence="40 41">PNUSAL000550</strain>
    </source>
</reference>
<evidence type="ECO:0000313" key="32">
    <source>
        <dbReference type="EMBL" id="EDP8513490.1"/>
    </source>
</evidence>
<evidence type="ECO:0000313" key="70">
    <source>
        <dbReference type="Proteomes" id="UP000548278"/>
    </source>
</evidence>
<name>A0A0B8RG18_LISMN</name>
<dbReference type="Proteomes" id="UP000852906">
    <property type="component" value="Unassembled WGS sequence"/>
</dbReference>
<dbReference type="Proteomes" id="UP000527632">
    <property type="component" value="Unassembled WGS sequence"/>
</dbReference>
<dbReference type="EMBL" id="AABBHO010000022">
    <property type="protein sequence ID" value="EAG2997340.1"/>
    <property type="molecule type" value="Genomic_DNA"/>
</dbReference>
<dbReference type="Proteomes" id="UP000525850">
    <property type="component" value="Unassembled WGS sequence"/>
</dbReference>
<dbReference type="EMBL" id="AAANYR010000001">
    <property type="protein sequence ID" value="EAD5785462.1"/>
    <property type="molecule type" value="Genomic_DNA"/>
</dbReference>
<dbReference type="InterPro" id="IPR013384">
    <property type="entry name" value="Flagell_FlgL"/>
</dbReference>
<evidence type="ECO:0000313" key="41">
    <source>
        <dbReference type="Proteomes" id="UP000272537"/>
    </source>
</evidence>
<evidence type="ECO:0000313" key="44">
    <source>
        <dbReference type="Proteomes" id="UP000337746"/>
    </source>
</evidence>
<gene>
    <name evidence="40" type="primary">flgl</name>
    <name evidence="18" type="ORF">AB917_06920</name>
    <name evidence="2" type="ORF">ABZ57_02085</name>
    <name evidence="39" type="ORF">AJL21_10735</name>
    <name evidence="38" type="ORF">AJL21_15750</name>
    <name evidence="3" type="ORF">ARY78_02625</name>
    <name evidence="13" type="ORF">B1N52_02860</name>
    <name evidence="12" type="ORF">B1S26_02925</name>
    <name evidence="14" type="ORF">B5K54_08555</name>
    <name evidence="10" type="ORF">BB997_01225</name>
    <name evidence="26" type="ORF">BCZ19_02890</name>
    <name evidence="11" type="ORF">BCZ21_01930</name>
    <name evidence="16" type="ORF">CA369_03035</name>
    <name evidence="15" type="ORF">CAV64_00020</name>
    <name evidence="19" type="ORF">CW845_10745</name>
    <name evidence="21" type="ORF">D7104_01810</name>
    <name evidence="17" type="ORF">DCT16_01225</name>
    <name evidence="4" type="ORF">DU018_11180</name>
    <name evidence="40" type="ORF">DYZ80_00519</name>
    <name evidence="20" type="ORF">E5F58_02890</name>
    <name evidence="8" type="ORF">EX365_02670</name>
    <name evidence="7" type="ORF">EXZ73_13045</name>
    <name evidence="27" type="ORF">F6436_15025</name>
    <name evidence="28" type="ORF">F6515_09425</name>
    <name evidence="22" type="ORF">FA835_10235</name>
    <name evidence="24" type="ORF">FLQ97_09070</name>
    <name evidence="23" type="ORF">FLR03_14170</name>
    <name evidence="25" type="ORF">FNX40_12425</name>
    <name evidence="31" type="ORF">FV747_06360</name>
    <name evidence="32" type="ORF">G3O21_000890</name>
    <name evidence="33" type="ORF">GHH22_09280</name>
    <name evidence="34" type="ORF">GIH49_08610</name>
    <name evidence="30" type="ORF">GJW51_02445</name>
    <name evidence="29" type="ORF">GQG13_01415</name>
    <name evidence="35" type="ORF">GYS09_05165</name>
    <name evidence="36" type="ORF">GYX23_12550</name>
    <name evidence="37" type="ORF">GYY14_01925</name>
    <name evidence="5" type="ORF">KV70_06825</name>
    <name evidence="6" type="ORF">UI29_02690</name>
    <name evidence="9" type="ORF">Y261_13105</name>
</gene>
<dbReference type="Proteomes" id="UP000389283">
    <property type="component" value="Unassembled WGS sequence"/>
</dbReference>
<evidence type="ECO:0000313" key="66">
    <source>
        <dbReference type="Proteomes" id="UP000525850"/>
    </source>
</evidence>
<dbReference type="Proteomes" id="UP000423131">
    <property type="component" value="Unassembled WGS sequence"/>
</dbReference>
<evidence type="ECO:0000313" key="38">
    <source>
        <dbReference type="EMBL" id="OET47934.1"/>
    </source>
</evidence>
<dbReference type="Proteomes" id="UP000478682">
    <property type="component" value="Unassembled WGS sequence"/>
</dbReference>
<evidence type="ECO:0000313" key="40">
    <source>
        <dbReference type="EMBL" id="RKA10987.1"/>
    </source>
</evidence>
<evidence type="ECO:0000313" key="3">
    <source>
        <dbReference type="EMBL" id="EAC5549323.1"/>
    </source>
</evidence>
<dbReference type="Gene3D" id="1.20.1330.10">
    <property type="entry name" value="f41 fragment of flagellin, N-terminal domain"/>
    <property type="match status" value="1"/>
</dbReference>
<evidence type="ECO:0000313" key="9">
    <source>
        <dbReference type="EMBL" id="EAE2355289.1"/>
    </source>
</evidence>
<dbReference type="EMBL" id="AALAQH010000001">
    <property type="protein sequence ID" value="ECX6923601.1"/>
    <property type="molecule type" value="Genomic_DNA"/>
</dbReference>
<dbReference type="EMBL" id="AANPAU010000002">
    <property type="protein sequence ID" value="EDP8513490.1"/>
    <property type="molecule type" value="Genomic_DNA"/>
</dbReference>
<dbReference type="GO" id="GO:0071973">
    <property type="term" value="P:bacterial-type flagellum-dependent cell motility"/>
    <property type="evidence" value="ECO:0007669"/>
    <property type="project" value="InterPro"/>
</dbReference>
<reference evidence="38 75" key="1">
    <citation type="submission" date="2016-09" db="EMBL/GenBank/DDBJ databases">
        <title>100K Listeria isolates.</title>
        <authorList>
            <person name="Chen P."/>
            <person name="Weimer B.C."/>
            <person name="Kong N."/>
            <person name="Huang B."/>
        </authorList>
    </citation>
    <scope>NUCLEOTIDE SEQUENCE [LARGE SCALE GENOMIC DNA]</scope>
    <source>
        <strain evidence="38 75">BCW_2383</strain>
    </source>
</reference>
<evidence type="ECO:0000313" key="7">
    <source>
        <dbReference type="EMBL" id="EAD5775221.1"/>
    </source>
</evidence>
<dbReference type="EMBL" id="AALGDA010000027">
    <property type="protein sequence ID" value="ECY9783217.1"/>
    <property type="molecule type" value="Genomic_DNA"/>
</dbReference>
<protein>
    <submittedName>
        <fullName evidence="34">Flagellar biosynthesis protein FlgL</fullName>
    </submittedName>
    <submittedName>
        <fullName evidence="2">Flagellar hook-associated protein 3</fullName>
    </submittedName>
</protein>
<dbReference type="EMBL" id="AAAMZD010000001">
    <property type="protein sequence ID" value="EAD3791679.1"/>
    <property type="molecule type" value="Genomic_DNA"/>
</dbReference>
<dbReference type="EMBL" id="AABCVX010000001">
    <property type="protein sequence ID" value="EAG6168005.1"/>
    <property type="molecule type" value="Genomic_DNA"/>
</dbReference>
<dbReference type="Proteomes" id="UP000365297">
    <property type="component" value="Unassembled WGS sequence"/>
</dbReference>
<dbReference type="Pfam" id="PF00669">
    <property type="entry name" value="Flagellin_N"/>
    <property type="match status" value="1"/>
</dbReference>
<evidence type="ECO:0000313" key="14">
    <source>
        <dbReference type="EMBL" id="EAG2997340.1"/>
    </source>
</evidence>
<evidence type="ECO:0000313" key="28">
    <source>
        <dbReference type="EMBL" id="ECY9783217.1"/>
    </source>
</evidence>
<dbReference type="EMBL" id="AAAIXK010000001">
    <property type="protein sequence ID" value="EAC5549323.1"/>
    <property type="molecule type" value="Genomic_DNA"/>
</dbReference>
<dbReference type="EMBL" id="AAAIKW010000001">
    <property type="protein sequence ID" value="EAC4551268.1"/>
    <property type="molecule type" value="Genomic_DNA"/>
</dbReference>
<evidence type="ECO:0000313" key="63">
    <source>
        <dbReference type="Proteomes" id="UP000481141"/>
    </source>
</evidence>
<evidence type="ECO:0000313" key="39">
    <source>
        <dbReference type="EMBL" id="OET48737.1"/>
    </source>
</evidence>
<proteinExistence type="predicted"/>
<dbReference type="EMBL" id="DAAJFY010000001">
    <property type="protein sequence ID" value="HAC0274120.1"/>
    <property type="molecule type" value="Genomic_DNA"/>
</dbReference>
<dbReference type="Proteomes" id="UP000467347">
    <property type="component" value="Unassembled WGS sequence"/>
</dbReference>
<dbReference type="Proteomes" id="UP000522199">
    <property type="component" value="Unassembled WGS sequence"/>
</dbReference>
<evidence type="ECO:0000313" key="19">
    <source>
        <dbReference type="EMBL" id="EAG9387963.1"/>
    </source>
</evidence>
<dbReference type="Proteomes" id="UP000398321">
    <property type="component" value="Unassembled WGS sequence"/>
</dbReference>
<dbReference type="EMBL" id="AACKDQ010000022">
    <property type="protein sequence ID" value="EAK9317484.1"/>
    <property type="molecule type" value="Genomic_DNA"/>
</dbReference>
<dbReference type="EMBL" id="AANDSR010000001">
    <property type="protein sequence ID" value="EDN9835522.1"/>
    <property type="molecule type" value="Genomic_DNA"/>
</dbReference>
<dbReference type="Proteomes" id="UP000376505">
    <property type="component" value="Unassembled WGS sequence"/>
</dbReference>
<reference evidence="31 60" key="5">
    <citation type="submission" date="2019-08" db="EMBL/GenBank/DDBJ databases">
        <authorList>
            <person name="Ashton P.M."/>
            <person name="Dallman T."/>
            <person name="Nair S."/>
            <person name="De Pinna E."/>
            <person name="Peters T."/>
            <person name="Grant K."/>
        </authorList>
    </citation>
    <scope>NUCLEOTIDE SEQUENCE [LARGE SCALE GENOMIC DNA]</scope>
    <source>
        <strain evidence="31 60">788324</strain>
    </source>
</reference>
<evidence type="ECO:0000313" key="56">
    <source>
        <dbReference type="Proteomes" id="UP000423131"/>
    </source>
</evidence>
<evidence type="ECO:0000313" key="36">
    <source>
        <dbReference type="EMBL" id="HAC0013819.1"/>
    </source>
</evidence>
<evidence type="ECO:0000313" key="58">
    <source>
        <dbReference type="Proteomes" id="UP000455569"/>
    </source>
</evidence>
<evidence type="ECO:0000313" key="74">
    <source>
        <dbReference type="Proteomes" id="UP000844415"/>
    </source>
</evidence>
<dbReference type="Proteomes" id="UP000364988">
    <property type="component" value="Unassembled WGS sequence"/>
</dbReference>
<dbReference type="Proteomes" id="UP000844415">
    <property type="component" value="Unassembled WGS sequence"/>
</dbReference>
<dbReference type="EMBL" id="DAAJCS010000009">
    <property type="protein sequence ID" value="HAC0013819.1"/>
    <property type="molecule type" value="Genomic_DNA"/>
</dbReference>
<dbReference type="Proteomes" id="UP000337746">
    <property type="component" value="Unassembled WGS sequence"/>
</dbReference>
<dbReference type="Proteomes" id="UP000345329">
    <property type="component" value="Unassembled WGS sequence"/>
</dbReference>
<evidence type="ECO:0000313" key="57">
    <source>
        <dbReference type="Proteomes" id="UP000427828"/>
    </source>
</evidence>
<dbReference type="EMBL" id="AAAREG010000013">
    <property type="protein sequence ID" value="EAE2355289.1"/>
    <property type="molecule type" value="Genomic_DNA"/>
</dbReference>
<evidence type="ECO:0000313" key="51">
    <source>
        <dbReference type="Proteomes" id="UP000365297"/>
    </source>
</evidence>
<dbReference type="EMBL" id="AALEDS010000024">
    <property type="protein sequence ID" value="ECY6545623.1"/>
    <property type="molecule type" value="Genomic_DNA"/>
</dbReference>
<dbReference type="EMBL" id="AAAJKI010000030">
    <property type="protein sequence ID" value="EAC6548914.1"/>
    <property type="molecule type" value="Genomic_DNA"/>
</dbReference>